<gene>
    <name evidence="11" type="primary">cydD_2</name>
    <name evidence="11" type="ORF">GCM10022232_61420</name>
</gene>
<feature type="transmembrane region" description="Helical" evidence="8">
    <location>
        <begin position="270"/>
        <end position="293"/>
    </location>
</feature>
<dbReference type="InterPro" id="IPR003439">
    <property type="entry name" value="ABC_transporter-like_ATP-bd"/>
</dbReference>
<evidence type="ECO:0000313" key="12">
    <source>
        <dbReference type="Proteomes" id="UP001500456"/>
    </source>
</evidence>
<evidence type="ECO:0000256" key="5">
    <source>
        <dbReference type="ARBA" id="ARBA00022989"/>
    </source>
</evidence>
<dbReference type="SUPFAM" id="SSF52540">
    <property type="entry name" value="P-loop containing nucleoside triphosphate hydrolases"/>
    <property type="match status" value="1"/>
</dbReference>
<evidence type="ECO:0000259" key="9">
    <source>
        <dbReference type="PROSITE" id="PS50893"/>
    </source>
</evidence>
<feature type="domain" description="ABC transporter" evidence="9">
    <location>
        <begin position="373"/>
        <end position="590"/>
    </location>
</feature>
<evidence type="ECO:0000256" key="1">
    <source>
        <dbReference type="ARBA" id="ARBA00004651"/>
    </source>
</evidence>
<dbReference type="Proteomes" id="UP001500456">
    <property type="component" value="Unassembled WGS sequence"/>
</dbReference>
<dbReference type="InterPro" id="IPR011527">
    <property type="entry name" value="ABC1_TM_dom"/>
</dbReference>
<evidence type="ECO:0000259" key="10">
    <source>
        <dbReference type="PROSITE" id="PS50929"/>
    </source>
</evidence>
<evidence type="ECO:0000256" key="4">
    <source>
        <dbReference type="ARBA" id="ARBA00022840"/>
    </source>
</evidence>
<feature type="transmembrane region" description="Helical" evidence="8">
    <location>
        <begin position="176"/>
        <end position="200"/>
    </location>
</feature>
<dbReference type="Pfam" id="PF00664">
    <property type="entry name" value="ABC_membrane"/>
    <property type="match status" value="1"/>
</dbReference>
<keyword evidence="4" id="KW-0067">ATP-binding</keyword>
<dbReference type="InterPro" id="IPR003593">
    <property type="entry name" value="AAA+_ATPase"/>
</dbReference>
<keyword evidence="2 8" id="KW-0812">Transmembrane</keyword>
<dbReference type="Pfam" id="PF00005">
    <property type="entry name" value="ABC_tran"/>
    <property type="match status" value="1"/>
</dbReference>
<reference evidence="12" key="1">
    <citation type="journal article" date="2019" name="Int. J. Syst. Evol. Microbiol.">
        <title>The Global Catalogue of Microorganisms (GCM) 10K type strain sequencing project: providing services to taxonomists for standard genome sequencing and annotation.</title>
        <authorList>
            <consortium name="The Broad Institute Genomics Platform"/>
            <consortium name="The Broad Institute Genome Sequencing Center for Infectious Disease"/>
            <person name="Wu L."/>
            <person name="Ma J."/>
        </authorList>
    </citation>
    <scope>NUCLEOTIDE SEQUENCE [LARGE SCALE GENOMIC DNA]</scope>
    <source>
        <strain evidence="12">JCM 16924</strain>
    </source>
</reference>
<evidence type="ECO:0000256" key="7">
    <source>
        <dbReference type="SAM" id="MobiDB-lite"/>
    </source>
</evidence>
<comment type="caution">
    <text evidence="11">The sequence shown here is derived from an EMBL/GenBank/DDBJ whole genome shotgun (WGS) entry which is preliminary data.</text>
</comment>
<feature type="transmembrane region" description="Helical" evidence="8">
    <location>
        <begin position="91"/>
        <end position="112"/>
    </location>
</feature>
<dbReference type="RefSeq" id="WP_345567729.1">
    <property type="nucleotide sequence ID" value="NZ_BAAAZX010000019.1"/>
</dbReference>
<feature type="domain" description="ABC transmembrane type-1" evidence="10">
    <location>
        <begin position="53"/>
        <end position="287"/>
    </location>
</feature>
<evidence type="ECO:0000256" key="8">
    <source>
        <dbReference type="SAM" id="Phobius"/>
    </source>
</evidence>
<evidence type="ECO:0000256" key="3">
    <source>
        <dbReference type="ARBA" id="ARBA00022741"/>
    </source>
</evidence>
<accession>A0ABP7SH09</accession>
<name>A0ABP7SH09_9ACTN</name>
<proteinExistence type="predicted"/>
<protein>
    <submittedName>
        <fullName evidence="11">Thiol reductant ABC exporter subunit CydD</fullName>
    </submittedName>
</protein>
<dbReference type="Gene3D" id="1.20.1560.10">
    <property type="entry name" value="ABC transporter type 1, transmembrane domain"/>
    <property type="match status" value="1"/>
</dbReference>
<dbReference type="InterPro" id="IPR039421">
    <property type="entry name" value="Type_1_exporter"/>
</dbReference>
<keyword evidence="5 8" id="KW-1133">Transmembrane helix</keyword>
<feature type="region of interest" description="Disordered" evidence="7">
    <location>
        <begin position="1"/>
        <end position="32"/>
    </location>
</feature>
<dbReference type="Gene3D" id="3.40.50.300">
    <property type="entry name" value="P-loop containing nucleotide triphosphate hydrolases"/>
    <property type="match status" value="1"/>
</dbReference>
<evidence type="ECO:0000256" key="6">
    <source>
        <dbReference type="ARBA" id="ARBA00023136"/>
    </source>
</evidence>
<dbReference type="PROSITE" id="PS50893">
    <property type="entry name" value="ABC_TRANSPORTER_2"/>
    <property type="match status" value="1"/>
</dbReference>
<dbReference type="InterPro" id="IPR036640">
    <property type="entry name" value="ABC1_TM_sf"/>
</dbReference>
<feature type="compositionally biased region" description="Low complexity" evidence="7">
    <location>
        <begin position="1"/>
        <end position="10"/>
    </location>
</feature>
<comment type="subcellular location">
    <subcellularLocation>
        <location evidence="1">Cell membrane</location>
        <topology evidence="1">Multi-pass membrane protein</topology>
    </subcellularLocation>
</comment>
<feature type="transmembrane region" description="Helical" evidence="8">
    <location>
        <begin position="305"/>
        <end position="325"/>
    </location>
</feature>
<dbReference type="PANTHER" id="PTHR24221:SF654">
    <property type="entry name" value="ATP-BINDING CASSETTE SUB-FAMILY B MEMBER 6"/>
    <property type="match status" value="1"/>
</dbReference>
<dbReference type="SMART" id="SM00382">
    <property type="entry name" value="AAA"/>
    <property type="match status" value="1"/>
</dbReference>
<evidence type="ECO:0000256" key="2">
    <source>
        <dbReference type="ARBA" id="ARBA00022692"/>
    </source>
</evidence>
<keyword evidence="12" id="KW-1185">Reference proteome</keyword>
<organism evidence="11 12">
    <name type="scientific">Streptomyces plumbiresistens</name>
    <dbReference type="NCBI Taxonomy" id="511811"/>
    <lineage>
        <taxon>Bacteria</taxon>
        <taxon>Bacillati</taxon>
        <taxon>Actinomycetota</taxon>
        <taxon>Actinomycetes</taxon>
        <taxon>Kitasatosporales</taxon>
        <taxon>Streptomycetaceae</taxon>
        <taxon>Streptomyces</taxon>
    </lineage>
</organism>
<evidence type="ECO:0000313" key="11">
    <source>
        <dbReference type="EMBL" id="GAA4011576.1"/>
    </source>
</evidence>
<dbReference type="SUPFAM" id="SSF90123">
    <property type="entry name" value="ABC transporter transmembrane region"/>
    <property type="match status" value="1"/>
</dbReference>
<keyword evidence="3" id="KW-0547">Nucleotide-binding</keyword>
<dbReference type="InterPro" id="IPR027417">
    <property type="entry name" value="P-loop_NTPase"/>
</dbReference>
<dbReference type="PANTHER" id="PTHR24221">
    <property type="entry name" value="ATP-BINDING CASSETTE SUB-FAMILY B"/>
    <property type="match status" value="1"/>
</dbReference>
<keyword evidence="6 8" id="KW-0472">Membrane</keyword>
<dbReference type="EMBL" id="BAAAZX010000019">
    <property type="protein sequence ID" value="GAA4011576.1"/>
    <property type="molecule type" value="Genomic_DNA"/>
</dbReference>
<feature type="compositionally biased region" description="Basic and acidic residues" evidence="7">
    <location>
        <begin position="11"/>
        <end position="22"/>
    </location>
</feature>
<sequence length="591" mass="62306">MTTNNANKANKANERKARDARNETSGPGSAAQRLDDDAWLTACAAPGRRWFGLAGTLQALETMVTITRWGALAWLAQGVLERAVTQETRGLAVFAVASALAVGAGWAAGALAERGARAVATDLRRRLTGALLPAAGRTSETGPAEAAWAMVDLADDVADHHAQAAPLRRSAPLSMLAVPAVTAAVHWPAALVLVLTTALLPLNMRLAGLFAQHGADRQLGATRHLNAVVLDSFRGMRTLRELGAAGRRGRTVTTAAERLNKATMSVLRRAFLSGMIMDVVITFSLAVNATYVGLSLLGYVRVPHAPQLTLFSGLLVLLICPVHFAPMRARAAAFHERERATTAARAIRDIVTDTPAGTPRPAARPGLSEPVGVSLAAVRFRYGGADHDTIRADAELDPGTWTALTGPSGSGKSTLLSLIAGLRRPTGGEVRWQTLSVRQPPALGGCAWVGQQTVLLDATVRDNIRLGRPDATERHIRRAVDAAGLDAVIERLPEGLNTRLGEGGWGVSTGEARRIAIARAFLRGARLWLLDEPTAHLDADSERAVVAALRRATEGCTVVVATHSFPLAAAADTVLVIEDGRLHAVGSVNAP</sequence>
<dbReference type="PROSITE" id="PS50929">
    <property type="entry name" value="ABC_TM1F"/>
    <property type="match status" value="1"/>
</dbReference>